<gene>
    <name evidence="2" type="ORF">PSTG_08285</name>
</gene>
<evidence type="ECO:0000256" key="1">
    <source>
        <dbReference type="SAM" id="MobiDB-lite"/>
    </source>
</evidence>
<evidence type="ECO:0000313" key="2">
    <source>
        <dbReference type="EMBL" id="KNE98365.1"/>
    </source>
</evidence>
<feature type="compositionally biased region" description="Basic and acidic residues" evidence="1">
    <location>
        <begin position="13"/>
        <end position="36"/>
    </location>
</feature>
<dbReference type="AlphaFoldDB" id="A0A0L0VGE3"/>
<protein>
    <submittedName>
        <fullName evidence="2">Uncharacterized protein</fullName>
    </submittedName>
</protein>
<dbReference type="OrthoDB" id="10328633at2759"/>
<evidence type="ECO:0000313" key="3">
    <source>
        <dbReference type="Proteomes" id="UP000054564"/>
    </source>
</evidence>
<dbReference type="EMBL" id="AJIL01000057">
    <property type="protein sequence ID" value="KNE98365.1"/>
    <property type="molecule type" value="Genomic_DNA"/>
</dbReference>
<proteinExistence type="predicted"/>
<reference evidence="3" key="1">
    <citation type="submission" date="2014-03" db="EMBL/GenBank/DDBJ databases">
        <title>The Genome Sequence of Puccinia striiformis f. sp. tritici PST-78.</title>
        <authorList>
            <consortium name="The Broad Institute Genome Sequencing Platform"/>
            <person name="Cuomo C."/>
            <person name="Hulbert S."/>
            <person name="Chen X."/>
            <person name="Walker B."/>
            <person name="Young S.K."/>
            <person name="Zeng Q."/>
            <person name="Gargeya S."/>
            <person name="Fitzgerald M."/>
            <person name="Haas B."/>
            <person name="Abouelleil A."/>
            <person name="Alvarado L."/>
            <person name="Arachchi H.M."/>
            <person name="Berlin A.M."/>
            <person name="Chapman S.B."/>
            <person name="Goldberg J."/>
            <person name="Griggs A."/>
            <person name="Gujja S."/>
            <person name="Hansen M."/>
            <person name="Howarth C."/>
            <person name="Imamovic A."/>
            <person name="Larimer J."/>
            <person name="McCowan C."/>
            <person name="Montmayeur A."/>
            <person name="Murphy C."/>
            <person name="Neiman D."/>
            <person name="Pearson M."/>
            <person name="Priest M."/>
            <person name="Roberts A."/>
            <person name="Saif S."/>
            <person name="Shea T."/>
            <person name="Sisk P."/>
            <person name="Sykes S."/>
            <person name="Wortman J."/>
            <person name="Nusbaum C."/>
            <person name="Birren B."/>
        </authorList>
    </citation>
    <scope>NUCLEOTIDE SEQUENCE [LARGE SCALE GENOMIC DNA]</scope>
    <source>
        <strain evidence="3">race PST-78</strain>
    </source>
</reference>
<feature type="region of interest" description="Disordered" evidence="1">
    <location>
        <begin position="1"/>
        <end position="50"/>
    </location>
</feature>
<keyword evidence="3" id="KW-1185">Reference proteome</keyword>
<name>A0A0L0VGE3_9BASI</name>
<accession>A0A0L0VGE3</accession>
<organism evidence="2 3">
    <name type="scientific">Puccinia striiformis f. sp. tritici PST-78</name>
    <dbReference type="NCBI Taxonomy" id="1165861"/>
    <lineage>
        <taxon>Eukaryota</taxon>
        <taxon>Fungi</taxon>
        <taxon>Dikarya</taxon>
        <taxon>Basidiomycota</taxon>
        <taxon>Pucciniomycotina</taxon>
        <taxon>Pucciniomycetes</taxon>
        <taxon>Pucciniales</taxon>
        <taxon>Pucciniaceae</taxon>
        <taxon>Puccinia</taxon>
    </lineage>
</organism>
<sequence>MPNIMTASPPPLRSEDNQRKRLGYELDDQRDLKSRLISEPLPRSSGQPNRIIENYPTTATHFPWTLTSDAYLRSSTMKESRFDHHPSINSETRSYIQSGPEMMKMPAYQDNIFPQKETVWYSDSTTPRTSERESIPIDYIDYLDLQTRTSQLPKSLLPMSRIEQKSKFDRLVFDEETFKDPSLPSEHQQRIIRINAAFKNLEVMKILMQRDEHALWRETLNSYHYVSYDGSVDKRSDKRPGQSTLNEAKRAFWNDSCKELWKSRFDWIGCWERRSSMNLARIDLIPLDDEPFKDLKRLLILFLFYVDMIETIIQVKFKSTISYKTNYHDHPSNFFQDAVKTFKKFRELQYREHQQKSKTKIINDHITDHHPVKKSSKIPRKRIHQIIWLYVDYWLTYSQKFNAVEIFAGNKDLVNKFKGFFNDLFAYSVRNFNQKLSDSLPKIK</sequence>
<comment type="caution">
    <text evidence="2">The sequence shown here is derived from an EMBL/GenBank/DDBJ whole genome shotgun (WGS) entry which is preliminary data.</text>
</comment>
<dbReference type="Proteomes" id="UP000054564">
    <property type="component" value="Unassembled WGS sequence"/>
</dbReference>